<keyword evidence="2" id="KW-0732">Signal</keyword>
<evidence type="ECO:0000313" key="3">
    <source>
        <dbReference type="EMBL" id="AFM24953.1"/>
    </source>
</evidence>
<evidence type="ECO:0000256" key="2">
    <source>
        <dbReference type="SAM" id="SignalP"/>
    </source>
</evidence>
<organism evidence="3 4">
    <name type="scientific">Desulfomonile tiedjei (strain ATCC 49306 / DSM 6799 / DCB-1)</name>
    <dbReference type="NCBI Taxonomy" id="706587"/>
    <lineage>
        <taxon>Bacteria</taxon>
        <taxon>Pseudomonadati</taxon>
        <taxon>Thermodesulfobacteriota</taxon>
        <taxon>Desulfomonilia</taxon>
        <taxon>Desulfomonilales</taxon>
        <taxon>Desulfomonilaceae</taxon>
        <taxon>Desulfomonile</taxon>
    </lineage>
</organism>
<dbReference type="HOGENOM" id="CLU_2552782_0_0_7"/>
<proteinExistence type="predicted"/>
<dbReference type="AlphaFoldDB" id="I4C5W2"/>
<dbReference type="KEGG" id="dti:Desti_2263"/>
<feature type="compositionally biased region" description="Basic and acidic residues" evidence="1">
    <location>
        <begin position="54"/>
        <end position="67"/>
    </location>
</feature>
<feature type="signal peptide" evidence="2">
    <location>
        <begin position="1"/>
        <end position="22"/>
    </location>
</feature>
<feature type="region of interest" description="Disordered" evidence="1">
    <location>
        <begin position="54"/>
        <end position="82"/>
    </location>
</feature>
<protein>
    <submittedName>
        <fullName evidence="3">Uncharacterized protein</fullName>
    </submittedName>
</protein>
<evidence type="ECO:0000313" key="4">
    <source>
        <dbReference type="Proteomes" id="UP000006055"/>
    </source>
</evidence>
<accession>I4C5W2</accession>
<dbReference type="RefSeq" id="WP_014810096.1">
    <property type="nucleotide sequence ID" value="NC_018025.1"/>
</dbReference>
<keyword evidence="4" id="KW-1185">Reference proteome</keyword>
<feature type="chain" id="PRO_5003686994" evidence="2">
    <location>
        <begin position="23"/>
        <end position="82"/>
    </location>
</feature>
<evidence type="ECO:0000256" key="1">
    <source>
        <dbReference type="SAM" id="MobiDB-lite"/>
    </source>
</evidence>
<sequence length="82" mass="9451">MKKLITMLTLLAFLVSVPVAFGRGGHTRFNLDKKWKRIEAQQKRQSEKFEAIEREARSGDALPESRTHPSPYGNIRAWEPMP</sequence>
<dbReference type="Proteomes" id="UP000006055">
    <property type="component" value="Chromosome"/>
</dbReference>
<dbReference type="EMBL" id="CP003360">
    <property type="protein sequence ID" value="AFM24953.1"/>
    <property type="molecule type" value="Genomic_DNA"/>
</dbReference>
<gene>
    <name evidence="3" type="ordered locus">Desti_2263</name>
</gene>
<name>I4C5W2_DESTA</name>
<reference evidence="4" key="1">
    <citation type="submission" date="2012-06" db="EMBL/GenBank/DDBJ databases">
        <title>Complete sequence of chromosome of Desulfomonile tiedjei DSM 6799.</title>
        <authorList>
            <person name="Lucas S."/>
            <person name="Copeland A."/>
            <person name="Lapidus A."/>
            <person name="Glavina del Rio T."/>
            <person name="Dalin E."/>
            <person name="Tice H."/>
            <person name="Bruce D."/>
            <person name="Goodwin L."/>
            <person name="Pitluck S."/>
            <person name="Peters L."/>
            <person name="Ovchinnikova G."/>
            <person name="Zeytun A."/>
            <person name="Lu M."/>
            <person name="Kyrpides N."/>
            <person name="Mavromatis K."/>
            <person name="Ivanova N."/>
            <person name="Brettin T."/>
            <person name="Detter J.C."/>
            <person name="Han C."/>
            <person name="Larimer F."/>
            <person name="Land M."/>
            <person name="Hauser L."/>
            <person name="Markowitz V."/>
            <person name="Cheng J.-F."/>
            <person name="Hugenholtz P."/>
            <person name="Woyke T."/>
            <person name="Wu D."/>
            <person name="Spring S."/>
            <person name="Schroeder M."/>
            <person name="Brambilla E."/>
            <person name="Klenk H.-P."/>
            <person name="Eisen J.A."/>
        </authorList>
    </citation>
    <scope>NUCLEOTIDE SEQUENCE [LARGE SCALE GENOMIC DNA]</scope>
    <source>
        <strain evidence="4">ATCC 49306 / DSM 6799 / DCB-1</strain>
    </source>
</reference>